<reference evidence="3" key="1">
    <citation type="submission" date="2025-08" db="UniProtKB">
        <authorList>
            <consortium name="RefSeq"/>
        </authorList>
    </citation>
    <scope>IDENTIFICATION</scope>
    <source>
        <tissue evidence="3">Muscle</tissue>
    </source>
</reference>
<keyword evidence="1" id="KW-0472">Membrane</keyword>
<dbReference type="RefSeq" id="XP_013779536.2">
    <property type="nucleotide sequence ID" value="XM_013924082.2"/>
</dbReference>
<feature type="transmembrane region" description="Helical" evidence="1">
    <location>
        <begin position="12"/>
        <end position="30"/>
    </location>
</feature>
<gene>
    <name evidence="3" type="primary">LOC106463980</name>
</gene>
<dbReference type="GeneID" id="106463980"/>
<evidence type="ECO:0000313" key="3">
    <source>
        <dbReference type="RefSeq" id="XP_013779536.2"/>
    </source>
</evidence>
<keyword evidence="2" id="KW-1185">Reference proteome</keyword>
<sequence>MKQHIIHINFLLGYSFVLKFIAFYSLLFVYNSSVLLQLPMRLHISDCEIIGFKNATKNECGYCVGGITSLPYSYGTDCYGVCGGSGVFDCNDTCNGRAYIDECTGICLGGDTMLEESELEDNKRDCRGLCKETAALSYNLDACGICSLNPQSSSKFRDCTNTCYVPGNYHQMAEYLCEKCVAGTSSVMTTDVLDGCGNCVSSGRPCPCNGTGEEDACGVCNGGGSSCIKLNRVRPLAAPSNLETKVFIFGAFEGKTGKVSCVFKTPDGTRLMFMNGESNGTAVVCNVQLDSGEYEVGFSVNRNQIIFAKKTVFLVYENGVGYEKMSPESSFYKYMNIKNTSVRVTFSGGSVPEVVMYCLVTGPDWPKERRVIVGNQNAPHTCDLPFPSSSQNITVTPSLDGQHELSKTFSFTFYAGPPEVGEAYTTEDGSTVSVVFDRPVNIMELQGCHSILTAKTMQLLGEGTLCKWATKNQLVISSEKRISVNSPTISLMSEVLVEDNQKIAIPKSENLVILAPKVQTTNRAYLLITGPRTVPQCGEFMLVSHFSTLKGGAVNYEWDIVRADNQRVQPDFYFEVKGNMLI</sequence>
<organism evidence="2 3">
    <name type="scientific">Limulus polyphemus</name>
    <name type="common">Atlantic horseshoe crab</name>
    <dbReference type="NCBI Taxonomy" id="6850"/>
    <lineage>
        <taxon>Eukaryota</taxon>
        <taxon>Metazoa</taxon>
        <taxon>Ecdysozoa</taxon>
        <taxon>Arthropoda</taxon>
        <taxon>Chelicerata</taxon>
        <taxon>Merostomata</taxon>
        <taxon>Xiphosura</taxon>
        <taxon>Limulidae</taxon>
        <taxon>Limulus</taxon>
    </lineage>
</organism>
<protein>
    <submittedName>
        <fullName evidence="3">Uncharacterized protein LOC106463980</fullName>
    </submittedName>
</protein>
<proteinExistence type="predicted"/>
<evidence type="ECO:0000256" key="1">
    <source>
        <dbReference type="SAM" id="Phobius"/>
    </source>
</evidence>
<name>A0ABM1BD20_LIMPO</name>
<keyword evidence="1" id="KW-0812">Transmembrane</keyword>
<evidence type="ECO:0000313" key="2">
    <source>
        <dbReference type="Proteomes" id="UP000694941"/>
    </source>
</evidence>
<keyword evidence="1" id="KW-1133">Transmembrane helix</keyword>
<dbReference type="Proteomes" id="UP000694941">
    <property type="component" value="Unplaced"/>
</dbReference>
<accession>A0ABM1BD20</accession>